<organism evidence="2 3">
    <name type="scientific">Tritrichomonas musculus</name>
    <dbReference type="NCBI Taxonomy" id="1915356"/>
    <lineage>
        <taxon>Eukaryota</taxon>
        <taxon>Metamonada</taxon>
        <taxon>Parabasalia</taxon>
        <taxon>Tritrichomonadida</taxon>
        <taxon>Tritrichomonadidae</taxon>
        <taxon>Tritrichomonas</taxon>
    </lineage>
</organism>
<sequence length="439" mass="51747">MESNKDTEFILSVDPRKIPFQHYQKDFTFVVNGKEYQTSRYIADLLSPQICQYHFTDETINSFNISVDLQDDKCDFTEILSLISFEKKPIKNENLDFYIKIFMSLGNDQALTELVPKNPIDITLTNVFEIIQNKQKYFFLNQTNSKFTNEVIQREIDFIACHFYEIDHEELQKLDISIIEDIIRNEKLQLKDEDSFMHFIIDLYSKNSKLSYLFENVHFLNISNEELENFYENFDLNDINSSIWNMIINRSINSIVSNDQISSQLSERYHFHECHYSRGGVFNGIIKYLTDKAGGNIHDKGIIEVSTNCPNYDKPPKNLLDFNCKNYFEADGRNAWIKFDFKNMKVKLEKYSIKSYSAGVDQFHLKNWLIEISNDNENWITIDKHSNCHTLNGNGLVGTFDVQPNNFSRFVRLRQTGGLWGEGYMWLHEIEFYGYLQGY</sequence>
<dbReference type="InterPro" id="IPR008979">
    <property type="entry name" value="Galactose-bd-like_sf"/>
</dbReference>
<dbReference type="Gene3D" id="2.60.120.260">
    <property type="entry name" value="Galactose-binding domain-like"/>
    <property type="match status" value="1"/>
</dbReference>
<reference evidence="2 3" key="1">
    <citation type="submission" date="2024-04" db="EMBL/GenBank/DDBJ databases">
        <title>Tritrichomonas musculus Genome.</title>
        <authorList>
            <person name="Alves-Ferreira E."/>
            <person name="Grigg M."/>
            <person name="Lorenzi H."/>
            <person name="Galac M."/>
        </authorList>
    </citation>
    <scope>NUCLEOTIDE SEQUENCE [LARGE SCALE GENOMIC DNA]</scope>
    <source>
        <strain evidence="2 3">EAF2021</strain>
    </source>
</reference>
<comment type="caution">
    <text evidence="2">The sequence shown here is derived from an EMBL/GenBank/DDBJ whole genome shotgun (WGS) entry which is preliminary data.</text>
</comment>
<proteinExistence type="predicted"/>
<dbReference type="InterPro" id="IPR000421">
    <property type="entry name" value="FA58C"/>
</dbReference>
<dbReference type="Pfam" id="PF00754">
    <property type="entry name" value="F5_F8_type_C"/>
    <property type="match status" value="1"/>
</dbReference>
<name>A0ABR2IDQ1_9EUKA</name>
<evidence type="ECO:0000313" key="3">
    <source>
        <dbReference type="Proteomes" id="UP001470230"/>
    </source>
</evidence>
<dbReference type="Proteomes" id="UP001470230">
    <property type="component" value="Unassembled WGS sequence"/>
</dbReference>
<protein>
    <recommendedName>
        <fullName evidence="1">F5/8 type C domain-containing protein</fullName>
    </recommendedName>
</protein>
<feature type="domain" description="F5/8 type C" evidence="1">
    <location>
        <begin position="305"/>
        <end position="426"/>
    </location>
</feature>
<accession>A0ABR2IDQ1</accession>
<keyword evidence="3" id="KW-1185">Reference proteome</keyword>
<gene>
    <name evidence="2" type="ORF">M9Y10_011930</name>
</gene>
<evidence type="ECO:0000313" key="2">
    <source>
        <dbReference type="EMBL" id="KAK8860265.1"/>
    </source>
</evidence>
<dbReference type="SUPFAM" id="SSF49785">
    <property type="entry name" value="Galactose-binding domain-like"/>
    <property type="match status" value="1"/>
</dbReference>
<evidence type="ECO:0000259" key="1">
    <source>
        <dbReference type="Pfam" id="PF00754"/>
    </source>
</evidence>
<dbReference type="EMBL" id="JAPFFF010000018">
    <property type="protein sequence ID" value="KAK8860265.1"/>
    <property type="molecule type" value="Genomic_DNA"/>
</dbReference>